<evidence type="ECO:0000256" key="6">
    <source>
        <dbReference type="SAM" id="Phobius"/>
    </source>
</evidence>
<feature type="domain" description="Cytochrome C biogenesis protein transmembrane" evidence="7">
    <location>
        <begin position="6"/>
        <end position="197"/>
    </location>
</feature>
<feature type="transmembrane region" description="Helical" evidence="6">
    <location>
        <begin position="206"/>
        <end position="231"/>
    </location>
</feature>
<feature type="transmembrane region" description="Helical" evidence="6">
    <location>
        <begin position="6"/>
        <end position="30"/>
    </location>
</feature>
<name>B2A240_NATTJ</name>
<dbReference type="RefSeq" id="WP_012447720.1">
    <property type="nucleotide sequence ID" value="NC_010718.1"/>
</dbReference>
<reference evidence="8 9" key="1">
    <citation type="submission" date="2008-04" db="EMBL/GenBank/DDBJ databases">
        <title>Complete sequence of chromosome of Natranaerobius thermophilus JW/NM-WN-LF.</title>
        <authorList>
            <consortium name="US DOE Joint Genome Institute"/>
            <person name="Copeland A."/>
            <person name="Lucas S."/>
            <person name="Lapidus A."/>
            <person name="Glavina del Rio T."/>
            <person name="Dalin E."/>
            <person name="Tice H."/>
            <person name="Bruce D."/>
            <person name="Goodwin L."/>
            <person name="Pitluck S."/>
            <person name="Chertkov O."/>
            <person name="Brettin T."/>
            <person name="Detter J.C."/>
            <person name="Han C."/>
            <person name="Kuske C.R."/>
            <person name="Schmutz J."/>
            <person name="Larimer F."/>
            <person name="Land M."/>
            <person name="Hauser L."/>
            <person name="Kyrpides N."/>
            <person name="Lykidis A."/>
            <person name="Mesbah N.M."/>
            <person name="Wiegel J."/>
        </authorList>
    </citation>
    <scope>NUCLEOTIDE SEQUENCE [LARGE SCALE GENOMIC DNA]</scope>
    <source>
        <strain evidence="9">ATCC BAA-1301 / DSM 18059 / JW/NM-WN-LF</strain>
    </source>
</reference>
<dbReference type="GO" id="GO:0016020">
    <property type="term" value="C:membrane"/>
    <property type="evidence" value="ECO:0007669"/>
    <property type="project" value="UniProtKB-SubCell"/>
</dbReference>
<evidence type="ECO:0000256" key="1">
    <source>
        <dbReference type="ARBA" id="ARBA00004141"/>
    </source>
</evidence>
<dbReference type="Pfam" id="PF02683">
    <property type="entry name" value="DsbD_TM"/>
    <property type="match status" value="1"/>
</dbReference>
<dbReference type="InParanoid" id="B2A240"/>
<keyword evidence="5 6" id="KW-0472">Membrane</keyword>
<dbReference type="HOGENOM" id="CLU_053225_2_0_9"/>
<dbReference type="InterPro" id="IPR003834">
    <property type="entry name" value="Cyt_c_assmbl_TM_dom"/>
</dbReference>
<feature type="transmembrane region" description="Helical" evidence="6">
    <location>
        <begin position="51"/>
        <end position="74"/>
    </location>
</feature>
<organism evidence="8 9">
    <name type="scientific">Natranaerobius thermophilus (strain ATCC BAA-1301 / DSM 18059 / JW/NM-WN-LF)</name>
    <dbReference type="NCBI Taxonomy" id="457570"/>
    <lineage>
        <taxon>Bacteria</taxon>
        <taxon>Bacillati</taxon>
        <taxon>Bacillota</taxon>
        <taxon>Clostridia</taxon>
        <taxon>Natranaerobiales</taxon>
        <taxon>Natranaerobiaceae</taxon>
        <taxon>Natranaerobius</taxon>
    </lineage>
</organism>
<feature type="transmembrane region" description="Helical" evidence="6">
    <location>
        <begin position="86"/>
        <end position="106"/>
    </location>
</feature>
<reference evidence="8 9" key="2">
    <citation type="journal article" date="2011" name="J. Bacteriol.">
        <title>Complete genome sequence of the anaerobic, halophilic alkalithermophile Natranaerobius thermophilus JW/NM-WN-LF.</title>
        <authorList>
            <person name="Zhao B."/>
            <person name="Mesbah N.M."/>
            <person name="Dalin E."/>
            <person name="Goodwin L."/>
            <person name="Nolan M."/>
            <person name="Pitluck S."/>
            <person name="Chertkov O."/>
            <person name="Brettin T.S."/>
            <person name="Han J."/>
            <person name="Larimer F.W."/>
            <person name="Land M.L."/>
            <person name="Hauser L."/>
            <person name="Kyrpides N."/>
            <person name="Wiegel J."/>
        </authorList>
    </citation>
    <scope>NUCLEOTIDE SEQUENCE [LARGE SCALE GENOMIC DNA]</scope>
    <source>
        <strain evidence="9">ATCC BAA-1301 / DSM 18059 / JW/NM-WN-LF</strain>
    </source>
</reference>
<sequence>MIETVSISIAFAAGLLFFFSPCVWPMYPAYISYIAGSSIGDVKDGLNKTKVMVNALGFVAGFTLVFVLLGATATGIGEFLDERQNYFRVGAGILIILFGLQLGGFYRLPFLNKEKKINFIPQNPGFFSSAVFGTTFAFAWSPCTTAILFSILLYASQSDTVYQGMVLLAIFSMGFSIPFLLLAYFMRLLHPRLSKFSKYLPLLNKIGGSLLIVIGFLVLFDKFADISLWLFNLVN</sequence>
<proteinExistence type="inferred from homology"/>
<protein>
    <submittedName>
        <fullName evidence="8">Cytochrome c biogenesis protein transmembrane region</fullName>
    </submittedName>
</protein>
<evidence type="ECO:0000259" key="7">
    <source>
        <dbReference type="Pfam" id="PF02683"/>
    </source>
</evidence>
<keyword evidence="3 6" id="KW-0812">Transmembrane</keyword>
<dbReference type="PANTHER" id="PTHR31272">
    <property type="entry name" value="CYTOCHROME C-TYPE BIOGENESIS PROTEIN HI_1454-RELATED"/>
    <property type="match status" value="1"/>
</dbReference>
<comment type="similarity">
    <text evidence="2">Belongs to the DsbD family.</text>
</comment>
<dbReference type="eggNOG" id="COG0785">
    <property type="taxonomic scope" value="Bacteria"/>
</dbReference>
<evidence type="ECO:0000256" key="5">
    <source>
        <dbReference type="ARBA" id="ARBA00023136"/>
    </source>
</evidence>
<evidence type="ECO:0000313" key="8">
    <source>
        <dbReference type="EMBL" id="ACB84845.1"/>
    </source>
</evidence>
<dbReference type="InterPro" id="IPR051790">
    <property type="entry name" value="Cytochrome_c-biogenesis_DsbD"/>
</dbReference>
<dbReference type="STRING" id="457570.Nther_1262"/>
<dbReference type="KEGG" id="nth:Nther_1262"/>
<dbReference type="PANTHER" id="PTHR31272:SF4">
    <property type="entry name" value="CYTOCHROME C-TYPE BIOGENESIS PROTEIN HI_1454-RELATED"/>
    <property type="match status" value="1"/>
</dbReference>
<comment type="subcellular location">
    <subcellularLocation>
        <location evidence="1">Membrane</location>
        <topology evidence="1">Multi-pass membrane protein</topology>
    </subcellularLocation>
</comment>
<keyword evidence="9" id="KW-1185">Reference proteome</keyword>
<evidence type="ECO:0000256" key="2">
    <source>
        <dbReference type="ARBA" id="ARBA00006143"/>
    </source>
</evidence>
<evidence type="ECO:0000256" key="4">
    <source>
        <dbReference type="ARBA" id="ARBA00022989"/>
    </source>
</evidence>
<feature type="transmembrane region" description="Helical" evidence="6">
    <location>
        <begin position="161"/>
        <end position="185"/>
    </location>
</feature>
<dbReference type="EMBL" id="CP001034">
    <property type="protein sequence ID" value="ACB84845.1"/>
    <property type="molecule type" value="Genomic_DNA"/>
</dbReference>
<keyword evidence="4 6" id="KW-1133">Transmembrane helix</keyword>
<gene>
    <name evidence="8" type="ordered locus">Nther_1262</name>
</gene>
<accession>B2A240</accession>
<evidence type="ECO:0000313" key="9">
    <source>
        <dbReference type="Proteomes" id="UP000001683"/>
    </source>
</evidence>
<evidence type="ECO:0000256" key="3">
    <source>
        <dbReference type="ARBA" id="ARBA00022692"/>
    </source>
</evidence>
<dbReference type="Proteomes" id="UP000001683">
    <property type="component" value="Chromosome"/>
</dbReference>
<dbReference type="AlphaFoldDB" id="B2A240"/>
<feature type="transmembrane region" description="Helical" evidence="6">
    <location>
        <begin position="126"/>
        <end position="155"/>
    </location>
</feature>
<dbReference type="OrthoDB" id="9809733at2"/>
<dbReference type="GO" id="GO:0017004">
    <property type="term" value="P:cytochrome complex assembly"/>
    <property type="evidence" value="ECO:0007669"/>
    <property type="project" value="InterPro"/>
</dbReference>
<dbReference type="FunCoup" id="B2A240">
    <property type="interactions" value="90"/>
</dbReference>